<dbReference type="AlphaFoldDB" id="A0A1S6JCX3"/>
<keyword evidence="3" id="KW-1185">Reference proteome</keyword>
<reference evidence="2 3" key="1">
    <citation type="submission" date="2017-02" db="EMBL/GenBank/DDBJ databases">
        <title>Streptomyces pactum ACT12 Genome sequencing and assembly.</title>
        <authorList>
            <person name="Xue Q."/>
            <person name="Yan X."/>
            <person name="Jia L."/>
            <person name="Yan H."/>
        </authorList>
    </citation>
    <scope>NUCLEOTIDE SEQUENCE [LARGE SCALE GENOMIC DNA]</scope>
    <source>
        <strain evidence="2 3">ACT12</strain>
    </source>
</reference>
<organism evidence="2 3">
    <name type="scientific">Streptomyces pactum</name>
    <dbReference type="NCBI Taxonomy" id="68249"/>
    <lineage>
        <taxon>Bacteria</taxon>
        <taxon>Bacillati</taxon>
        <taxon>Actinomycetota</taxon>
        <taxon>Actinomycetes</taxon>
        <taxon>Kitasatosporales</taxon>
        <taxon>Streptomycetaceae</taxon>
        <taxon>Streptomyces</taxon>
    </lineage>
</organism>
<feature type="region of interest" description="Disordered" evidence="1">
    <location>
        <begin position="32"/>
        <end position="65"/>
    </location>
</feature>
<proteinExistence type="predicted"/>
<accession>A0A1S6JCX3</accession>
<dbReference type="EMBL" id="CP019724">
    <property type="protein sequence ID" value="AQS69624.1"/>
    <property type="molecule type" value="Genomic_DNA"/>
</dbReference>
<evidence type="ECO:0000313" key="2">
    <source>
        <dbReference type="EMBL" id="AQS69624.1"/>
    </source>
</evidence>
<dbReference type="Proteomes" id="UP000189443">
    <property type="component" value="Chromosome"/>
</dbReference>
<gene>
    <name evidence="2" type="ORF">B1H29_24465</name>
</gene>
<protein>
    <submittedName>
        <fullName evidence="2">Uncharacterized protein</fullName>
    </submittedName>
</protein>
<dbReference type="KEGG" id="spac:B1H29_24465"/>
<name>A0A1S6JCX3_9ACTN</name>
<evidence type="ECO:0000313" key="3">
    <source>
        <dbReference type="Proteomes" id="UP000189443"/>
    </source>
</evidence>
<evidence type="ECO:0000256" key="1">
    <source>
        <dbReference type="SAM" id="MobiDB-lite"/>
    </source>
</evidence>
<feature type="compositionally biased region" description="Basic and acidic residues" evidence="1">
    <location>
        <begin position="35"/>
        <end position="45"/>
    </location>
</feature>
<sequence>MSPGTSEPLHRIADAVADVTESDAVTVLTSLGFQQDRRQPAKETLRTPLPPPGAPSDVSLDVEWV</sequence>